<dbReference type="EMBL" id="JABXXP010000003">
    <property type="protein sequence ID" value="NVN09713.1"/>
    <property type="molecule type" value="Genomic_DNA"/>
</dbReference>
<protein>
    <submittedName>
        <fullName evidence="1">Uncharacterized protein</fullName>
    </submittedName>
</protein>
<dbReference type="RefSeq" id="WP_176638513.1">
    <property type="nucleotide sequence ID" value="NZ_JABXXP010000003.1"/>
</dbReference>
<reference evidence="1 2" key="1">
    <citation type="submission" date="2020-06" db="EMBL/GenBank/DDBJ databases">
        <title>Description of novel acetic acid bacteria.</title>
        <authorList>
            <person name="Sombolestani A."/>
        </authorList>
    </citation>
    <scope>NUCLEOTIDE SEQUENCE [LARGE SCALE GENOMIC DNA]</scope>
    <source>
        <strain evidence="1 2">LMG 31431</strain>
    </source>
</reference>
<name>A0A7Y7M5P4_9PROT</name>
<dbReference type="Proteomes" id="UP000534870">
    <property type="component" value="Unassembled WGS sequence"/>
</dbReference>
<dbReference type="AlphaFoldDB" id="A0A7Y7M5P4"/>
<sequence length="165" mass="17873">MATKIIRGGDTLRRTLQTLAAKVDRGATLKVGFFEDATYGDGTPVAAVGAYNEFGTRTIPPRPFMRNMVANNQDQWGRLLGATLKATGMDAEQALDMAGEKLVAQMQKEIQALQDPPLAPSTIESRLRSDKKRGTLKTVNMATAVKPLIDTGHMLNSVAKKVESK</sequence>
<evidence type="ECO:0000313" key="1">
    <source>
        <dbReference type="EMBL" id="NVN09713.1"/>
    </source>
</evidence>
<comment type="caution">
    <text evidence="1">The sequence shown here is derived from an EMBL/GenBank/DDBJ whole genome shotgun (WGS) entry which is preliminary data.</text>
</comment>
<gene>
    <name evidence="1" type="ORF">HUK84_00865</name>
</gene>
<organism evidence="1 2">
    <name type="scientific">Nguyenibacter vanlangensis</name>
    <dbReference type="NCBI Taxonomy" id="1216886"/>
    <lineage>
        <taxon>Bacteria</taxon>
        <taxon>Pseudomonadati</taxon>
        <taxon>Pseudomonadota</taxon>
        <taxon>Alphaproteobacteria</taxon>
        <taxon>Acetobacterales</taxon>
        <taxon>Acetobacteraceae</taxon>
        <taxon>Nguyenibacter</taxon>
    </lineage>
</organism>
<proteinExistence type="predicted"/>
<accession>A0A7Y7M5P4</accession>
<evidence type="ECO:0000313" key="2">
    <source>
        <dbReference type="Proteomes" id="UP000534870"/>
    </source>
</evidence>